<dbReference type="GO" id="GO:0022857">
    <property type="term" value="F:transmembrane transporter activity"/>
    <property type="evidence" value="ECO:0007669"/>
    <property type="project" value="InterPro"/>
</dbReference>
<dbReference type="Proteomes" id="UP000248039">
    <property type="component" value="Unassembled WGS sequence"/>
</dbReference>
<keyword evidence="11" id="KW-1185">Reference proteome</keyword>
<feature type="transmembrane region" description="Helical" evidence="8">
    <location>
        <begin position="178"/>
        <end position="201"/>
    </location>
</feature>
<keyword evidence="2" id="KW-0813">Transport</keyword>
<dbReference type="GO" id="GO:0046677">
    <property type="term" value="P:response to antibiotic"/>
    <property type="evidence" value="ECO:0007669"/>
    <property type="project" value="UniProtKB-KW"/>
</dbReference>
<dbReference type="PROSITE" id="PS50850">
    <property type="entry name" value="MFS"/>
    <property type="match status" value="1"/>
</dbReference>
<reference evidence="10 11" key="1">
    <citation type="submission" date="2018-03" db="EMBL/GenBank/DDBJ databases">
        <title>Bioinformatic expansion and discovery of thiopeptide antibiotics.</title>
        <authorList>
            <person name="Schwalen C.J."/>
            <person name="Hudson G.A."/>
            <person name="Mitchell D.A."/>
        </authorList>
    </citation>
    <scope>NUCLEOTIDE SEQUENCE [LARGE SCALE GENOMIC DNA]</scope>
    <source>
        <strain evidence="10 11">ATCC 21389</strain>
    </source>
</reference>
<feature type="transmembrane region" description="Helical" evidence="8">
    <location>
        <begin position="151"/>
        <end position="172"/>
    </location>
</feature>
<dbReference type="Gene3D" id="1.20.1720.10">
    <property type="entry name" value="Multidrug resistance protein D"/>
    <property type="match status" value="2"/>
</dbReference>
<protein>
    <submittedName>
        <fullName evidence="10">MFS transporter</fullName>
    </submittedName>
</protein>
<feature type="transmembrane region" description="Helical" evidence="8">
    <location>
        <begin position="381"/>
        <end position="402"/>
    </location>
</feature>
<dbReference type="CDD" id="cd17321">
    <property type="entry name" value="MFS_MMR_MDR_like"/>
    <property type="match status" value="1"/>
</dbReference>
<evidence type="ECO:0000256" key="8">
    <source>
        <dbReference type="SAM" id="Phobius"/>
    </source>
</evidence>
<dbReference type="RefSeq" id="WP_110667377.1">
    <property type="nucleotide sequence ID" value="NZ_PYBW01000027.1"/>
</dbReference>
<gene>
    <name evidence="10" type="ORF">C7C46_08510</name>
</gene>
<evidence type="ECO:0000313" key="10">
    <source>
        <dbReference type="EMBL" id="PYC83779.1"/>
    </source>
</evidence>
<feature type="transmembrane region" description="Helical" evidence="8">
    <location>
        <begin position="281"/>
        <end position="301"/>
    </location>
</feature>
<evidence type="ECO:0000256" key="2">
    <source>
        <dbReference type="ARBA" id="ARBA00022448"/>
    </source>
</evidence>
<feature type="transmembrane region" description="Helical" evidence="8">
    <location>
        <begin position="213"/>
        <end position="231"/>
    </location>
</feature>
<dbReference type="InterPro" id="IPR020846">
    <property type="entry name" value="MFS_dom"/>
</dbReference>
<evidence type="ECO:0000256" key="5">
    <source>
        <dbReference type="ARBA" id="ARBA00022989"/>
    </source>
</evidence>
<comment type="caution">
    <text evidence="10">The sequence shown here is derived from an EMBL/GenBank/DDBJ whole genome shotgun (WGS) entry which is preliminary data.</text>
</comment>
<feature type="transmembrane region" description="Helical" evidence="8">
    <location>
        <begin position="237"/>
        <end position="260"/>
    </location>
</feature>
<sequence length="492" mass="49272">MTQALPAASAPPDVAAPRVAPDFLIVALACLGQFLVVLDAAVVNVALPSTGAALHFSATGLPWVVNGYAVTVAGLLLLGGRAVDVFGRRRIFLLGLATFTLASLACGLAVSPGMLVAARFVQGAGAAAIGPSSLTILTTTLPAGPRRTKALGTWSAVGAAGGAVGNVLGGVLTSALSWRYVFLINLPIGAGLILLASVYLTDQRSEQKQRLDVLSVLTVTGGLSLLEFGVIQTRAHGWTGAAALVPMALGALAIAAFLTVQARTTGTPLLPLRLLRSRTVAAVNLTVLGTGAAFFSMWYFMSLYVQGVLGYGPLSAGLAFVPHTVTVVLSARLLTPRLLAVLPARTVVVAGTLISAAGFLWQSTLTPHSGYLTGVVGPGLLITLGMGMSFTPLASIATTGVATSQAGLVSGLLNTSRQIGGSVGLAALVTLASAASLSWAGGNGAAAATGQGLTAGYHLVFLGSATVLVAAALLAQFGLPAGEPPARGGKST</sequence>
<evidence type="ECO:0000256" key="3">
    <source>
        <dbReference type="ARBA" id="ARBA00022475"/>
    </source>
</evidence>
<feature type="transmembrane region" description="Helical" evidence="8">
    <location>
        <begin position="116"/>
        <end position="139"/>
    </location>
</feature>
<keyword evidence="4 8" id="KW-0812">Transmembrane</keyword>
<feature type="transmembrane region" description="Helical" evidence="8">
    <location>
        <begin position="53"/>
        <end position="79"/>
    </location>
</feature>
<feature type="transmembrane region" description="Helical" evidence="8">
    <location>
        <begin position="338"/>
        <end position="361"/>
    </location>
</feature>
<feature type="transmembrane region" description="Helical" evidence="8">
    <location>
        <begin position="423"/>
        <end position="442"/>
    </location>
</feature>
<dbReference type="PROSITE" id="PS00216">
    <property type="entry name" value="SUGAR_TRANSPORT_1"/>
    <property type="match status" value="1"/>
</dbReference>
<name>A0A2V4NFA7_9ACTN</name>
<keyword evidence="3" id="KW-1003">Cell membrane</keyword>
<dbReference type="GO" id="GO:0005886">
    <property type="term" value="C:plasma membrane"/>
    <property type="evidence" value="ECO:0007669"/>
    <property type="project" value="UniProtKB-SubCell"/>
</dbReference>
<feature type="transmembrane region" description="Helical" evidence="8">
    <location>
        <begin position="91"/>
        <end position="110"/>
    </location>
</feature>
<keyword evidence="5 8" id="KW-1133">Transmembrane helix</keyword>
<dbReference type="NCBIfam" id="TIGR00711">
    <property type="entry name" value="efflux_EmrB"/>
    <property type="match status" value="1"/>
</dbReference>
<feature type="transmembrane region" description="Helical" evidence="8">
    <location>
        <begin position="23"/>
        <end position="47"/>
    </location>
</feature>
<dbReference type="EMBL" id="PYBW01000027">
    <property type="protein sequence ID" value="PYC83779.1"/>
    <property type="molecule type" value="Genomic_DNA"/>
</dbReference>
<dbReference type="SUPFAM" id="SSF103473">
    <property type="entry name" value="MFS general substrate transporter"/>
    <property type="match status" value="1"/>
</dbReference>
<dbReference type="InterPro" id="IPR004638">
    <property type="entry name" value="EmrB-like"/>
</dbReference>
<dbReference type="OrthoDB" id="4325372at2"/>
<dbReference type="AlphaFoldDB" id="A0A2V4NFA7"/>
<feature type="domain" description="Major facilitator superfamily (MFS) profile" evidence="9">
    <location>
        <begin position="25"/>
        <end position="483"/>
    </location>
</feature>
<dbReference type="InterPro" id="IPR005829">
    <property type="entry name" value="Sugar_transporter_CS"/>
</dbReference>
<comment type="subcellular location">
    <subcellularLocation>
        <location evidence="1">Cell membrane</location>
        <topology evidence="1">Multi-pass membrane protein</topology>
    </subcellularLocation>
</comment>
<evidence type="ECO:0000259" key="9">
    <source>
        <dbReference type="PROSITE" id="PS50850"/>
    </source>
</evidence>
<dbReference type="InterPro" id="IPR036259">
    <property type="entry name" value="MFS_trans_sf"/>
</dbReference>
<dbReference type="InterPro" id="IPR011701">
    <property type="entry name" value="MFS"/>
</dbReference>
<evidence type="ECO:0000256" key="6">
    <source>
        <dbReference type="ARBA" id="ARBA00023136"/>
    </source>
</evidence>
<evidence type="ECO:0000256" key="7">
    <source>
        <dbReference type="ARBA" id="ARBA00023251"/>
    </source>
</evidence>
<dbReference type="PANTHER" id="PTHR42718">
    <property type="entry name" value="MAJOR FACILITATOR SUPERFAMILY MULTIDRUG TRANSPORTER MFSC"/>
    <property type="match status" value="1"/>
</dbReference>
<accession>A0A2V4NFA7</accession>
<evidence type="ECO:0000256" key="4">
    <source>
        <dbReference type="ARBA" id="ARBA00022692"/>
    </source>
</evidence>
<dbReference type="Pfam" id="PF07690">
    <property type="entry name" value="MFS_1"/>
    <property type="match status" value="1"/>
</dbReference>
<evidence type="ECO:0000313" key="11">
    <source>
        <dbReference type="Proteomes" id="UP000248039"/>
    </source>
</evidence>
<dbReference type="PANTHER" id="PTHR42718:SF46">
    <property type="entry name" value="BLR6921 PROTEIN"/>
    <property type="match status" value="1"/>
</dbReference>
<organism evidence="10 11">
    <name type="scientific">Streptomyces tateyamensis</name>
    <dbReference type="NCBI Taxonomy" id="565073"/>
    <lineage>
        <taxon>Bacteria</taxon>
        <taxon>Bacillati</taxon>
        <taxon>Actinomycetota</taxon>
        <taxon>Actinomycetes</taxon>
        <taxon>Kitasatosporales</taxon>
        <taxon>Streptomycetaceae</taxon>
        <taxon>Streptomyces</taxon>
    </lineage>
</organism>
<proteinExistence type="predicted"/>
<feature type="transmembrane region" description="Helical" evidence="8">
    <location>
        <begin position="313"/>
        <end position="331"/>
    </location>
</feature>
<evidence type="ECO:0000256" key="1">
    <source>
        <dbReference type="ARBA" id="ARBA00004651"/>
    </source>
</evidence>
<feature type="transmembrane region" description="Helical" evidence="8">
    <location>
        <begin position="454"/>
        <end position="475"/>
    </location>
</feature>
<keyword evidence="6 8" id="KW-0472">Membrane</keyword>
<keyword evidence="7" id="KW-0046">Antibiotic resistance</keyword>